<dbReference type="SUPFAM" id="SSF46785">
    <property type="entry name" value="Winged helix' DNA-binding domain"/>
    <property type="match status" value="1"/>
</dbReference>
<comment type="similarity">
    <text evidence="1">Belongs to the ROK (NagC/XylR) family.</text>
</comment>
<dbReference type="Pfam" id="PF00480">
    <property type="entry name" value="ROK"/>
    <property type="match status" value="1"/>
</dbReference>
<dbReference type="SUPFAM" id="SSF53067">
    <property type="entry name" value="Actin-like ATPase domain"/>
    <property type="match status" value="1"/>
</dbReference>
<evidence type="ECO:0000313" key="2">
    <source>
        <dbReference type="EMBL" id="XBH20772.1"/>
    </source>
</evidence>
<proteinExistence type="inferred from homology"/>
<dbReference type="InterPro" id="IPR043129">
    <property type="entry name" value="ATPase_NBD"/>
</dbReference>
<dbReference type="InterPro" id="IPR000600">
    <property type="entry name" value="ROK"/>
</dbReference>
<dbReference type="Gene3D" id="1.10.10.10">
    <property type="entry name" value="Winged helix-like DNA-binding domain superfamily/Winged helix DNA-binding domain"/>
    <property type="match status" value="1"/>
</dbReference>
<organism evidence="2">
    <name type="scientific">Jonesiaceae bacterium BS-20</name>
    <dbReference type="NCBI Taxonomy" id="3120821"/>
    <lineage>
        <taxon>Bacteria</taxon>
        <taxon>Bacillati</taxon>
        <taxon>Actinomycetota</taxon>
        <taxon>Actinomycetes</taxon>
        <taxon>Micrococcales</taxon>
        <taxon>Jonesiaceae</taxon>
    </lineage>
</organism>
<dbReference type="EMBL" id="CP146203">
    <property type="protein sequence ID" value="XBH20772.1"/>
    <property type="molecule type" value="Genomic_DNA"/>
</dbReference>
<dbReference type="Gene3D" id="3.30.420.40">
    <property type="match status" value="2"/>
</dbReference>
<dbReference type="InterPro" id="IPR036390">
    <property type="entry name" value="WH_DNA-bd_sf"/>
</dbReference>
<dbReference type="AlphaFoldDB" id="A0AAU7DTZ0"/>
<name>A0AAU7DTZ0_9MICO</name>
<evidence type="ECO:0000256" key="1">
    <source>
        <dbReference type="ARBA" id="ARBA00006479"/>
    </source>
</evidence>
<sequence>MSVKSASGQHTLREQNLALVAQEIFLAPTPISRATVSGRTGLTRATVSALVDFLVDASIVAELEPVAPKGAGRPAVPLVPAKGTYFGIGLEVTVTSLVGVIYDLTGTQLAHLEILHRPNLSPDQTFQALARLTTELIARASKQVAAPPGVTPVIAGVALALPGLVDPNSGSLRIAPNLGWQNLDPVDTSAIAFAIAEATGQNVTVTIGNEAKFGAIAQTFSSDLSTFIYVSSDVGIGSTIMMNGAPFFGRRGWSGELGHVTIDPDGPRCTCGSLGCLEQYAGRNAVFKAAGLDQDAHLHDLLSRVQDGPGLEAIGRAGAALGAALSDYVNLIDIDTIVLGGIYAPLTPFLQPVIVATLKDKVLSAQWSQFSVVAAPVEFDAAPIGAARQVLRGVYEHPAQWINQEPV</sequence>
<reference evidence="2" key="1">
    <citation type="submission" date="2024-02" db="EMBL/GenBank/DDBJ databases">
        <title>Tomenella chthoni gen. nov. sp. nov., a member of the family Jonesiaceae isolated from bat guano.</title>
        <authorList>
            <person name="Miller S.L."/>
            <person name="King J."/>
            <person name="Sankaranarayanan K."/>
            <person name="Lawson P.A."/>
        </authorList>
    </citation>
    <scope>NUCLEOTIDE SEQUENCE</scope>
    <source>
        <strain evidence="2">BS-20</strain>
    </source>
</reference>
<dbReference type="PANTHER" id="PTHR18964:SF149">
    <property type="entry name" value="BIFUNCTIONAL UDP-N-ACETYLGLUCOSAMINE 2-EPIMERASE_N-ACETYLMANNOSAMINE KINASE"/>
    <property type="match status" value="1"/>
</dbReference>
<protein>
    <submittedName>
        <fullName evidence="2">ROK family protein</fullName>
    </submittedName>
</protein>
<accession>A0AAU7DTZ0</accession>
<gene>
    <name evidence="2" type="ORF">V5R04_11110</name>
</gene>
<dbReference type="InterPro" id="IPR036388">
    <property type="entry name" value="WH-like_DNA-bd_sf"/>
</dbReference>
<dbReference type="PANTHER" id="PTHR18964">
    <property type="entry name" value="ROK (REPRESSOR, ORF, KINASE) FAMILY"/>
    <property type="match status" value="1"/>
</dbReference>